<evidence type="ECO:0000313" key="2">
    <source>
        <dbReference type="WBParaSite" id="PDA_v2.g18089.t1"/>
    </source>
</evidence>
<dbReference type="Proteomes" id="UP000887578">
    <property type="component" value="Unplaced"/>
</dbReference>
<evidence type="ECO:0000313" key="1">
    <source>
        <dbReference type="Proteomes" id="UP000887578"/>
    </source>
</evidence>
<sequence>MECSIPLETKYWTIDHGTLFSIPNSSFIEKINTDVDGIFTFNCKSENAYLHFGLQNLPEKFDYTITILGLTDLVKPDLNSSIQFSKKDLFNPKNMHLFVDQKLKISYNFFFYEKLESSKANEMRKFIHQKYNYIPETPIIPFSTLPKCPIVRACLNGGLDSLVDWTAKRWTRD</sequence>
<accession>A0A914PTA5</accession>
<reference evidence="2" key="1">
    <citation type="submission" date="2022-11" db="UniProtKB">
        <authorList>
            <consortium name="WormBaseParasite"/>
        </authorList>
    </citation>
    <scope>IDENTIFICATION</scope>
</reference>
<dbReference type="WBParaSite" id="PDA_v2.g18089.t1">
    <property type="protein sequence ID" value="PDA_v2.g18089.t1"/>
    <property type="gene ID" value="PDA_v2.g18089"/>
</dbReference>
<protein>
    <submittedName>
        <fullName evidence="2">Uncharacterized protein</fullName>
    </submittedName>
</protein>
<organism evidence="1 2">
    <name type="scientific">Panagrolaimus davidi</name>
    <dbReference type="NCBI Taxonomy" id="227884"/>
    <lineage>
        <taxon>Eukaryota</taxon>
        <taxon>Metazoa</taxon>
        <taxon>Ecdysozoa</taxon>
        <taxon>Nematoda</taxon>
        <taxon>Chromadorea</taxon>
        <taxon>Rhabditida</taxon>
        <taxon>Tylenchina</taxon>
        <taxon>Panagrolaimomorpha</taxon>
        <taxon>Panagrolaimoidea</taxon>
        <taxon>Panagrolaimidae</taxon>
        <taxon>Panagrolaimus</taxon>
    </lineage>
</organism>
<name>A0A914PTA5_9BILA</name>
<dbReference type="AlphaFoldDB" id="A0A914PTA5"/>
<proteinExistence type="predicted"/>
<keyword evidence="1" id="KW-1185">Reference proteome</keyword>